<dbReference type="Proteomes" id="UP000235672">
    <property type="component" value="Unassembled WGS sequence"/>
</dbReference>
<evidence type="ECO:0000256" key="4">
    <source>
        <dbReference type="ARBA" id="ARBA00022801"/>
    </source>
</evidence>
<dbReference type="PIRSF" id="PIRSF001221">
    <property type="entry name" value="Amidase_fungi"/>
    <property type="match status" value="1"/>
</dbReference>
<evidence type="ECO:0000256" key="5">
    <source>
        <dbReference type="PIRSR" id="PIRSR001221-1"/>
    </source>
</evidence>
<sequence>MAPPSKSKPKRPWQEIAREAQEYRDASIATFTKGFPAIYATGQVADLPKNSTAIPSEFLGKRDLQITETLTEELVKLLANGKLSATEVTTAFLRRAALAQRLTNCITELLPDRALARAKELDTYLRQHGRPIGPLHGLPISVKEMIGMKDLGLNAGYVAWWGKVASEDAHILQILWDAGAVFHARTTQPQSMMHLETDSNLYGVTVNPYNRNVSPGGSSGGEGALIAMRGSSLGIGSDIGGSIRCPAANCGIYGFKPTAFRIPTDGWCSTMAGADPVPGVIGPMSTSLEGIKLFMKTVIDAKPWLHEPALTPICWNSDFSGYTNRPLKIAVMWNDGVVTPHPPIERELHETVAHLRTIPNVEVVEWKPYLHDEGWAIISSLYFTDGGAEDAATIAESGEPWRPLTTWMLKENSCVKKLNPQKLYYWQEEREAYRKEYAKVWNDTAIGRNEMGYLEGMVDVILCPVGPGVALKHNTAKYWGYTSQWNLLDYPAVVFPVGNVDQNIDVQPVKYETMSGKDEENWALYDPEEFHGLPISLQLVGRRFEDEKVLAILEYILSHNQ</sequence>
<name>A0A2J6QKB0_9HELO</name>
<evidence type="ECO:0000259" key="7">
    <source>
        <dbReference type="Pfam" id="PF01425"/>
    </source>
</evidence>
<dbReference type="GO" id="GO:0004040">
    <property type="term" value="F:amidase activity"/>
    <property type="evidence" value="ECO:0007669"/>
    <property type="project" value="UniProtKB-EC"/>
</dbReference>
<dbReference type="EC" id="3.5.1.4" evidence="3"/>
<evidence type="ECO:0000256" key="2">
    <source>
        <dbReference type="ARBA" id="ARBA00009199"/>
    </source>
</evidence>
<dbReference type="Pfam" id="PF01425">
    <property type="entry name" value="Amidase"/>
    <property type="match status" value="1"/>
</dbReference>
<evidence type="ECO:0000313" key="8">
    <source>
        <dbReference type="EMBL" id="PMD26710.1"/>
    </source>
</evidence>
<accession>A0A2J6QKB0</accession>
<evidence type="ECO:0000256" key="3">
    <source>
        <dbReference type="ARBA" id="ARBA00012922"/>
    </source>
</evidence>
<feature type="binding site" evidence="6">
    <location>
        <position position="192"/>
    </location>
    <ligand>
        <name>substrate</name>
    </ligand>
</feature>
<dbReference type="EMBL" id="KZ613467">
    <property type="protein sequence ID" value="PMD26710.1"/>
    <property type="molecule type" value="Genomic_DNA"/>
</dbReference>
<feature type="active site" description="Charge relay system" evidence="5">
    <location>
        <position position="218"/>
    </location>
</feature>
<gene>
    <name evidence="8" type="ORF">NA56DRAFT_295106</name>
</gene>
<comment type="similarity">
    <text evidence="2">Belongs to the amidase family.</text>
</comment>
<dbReference type="AlphaFoldDB" id="A0A2J6QKB0"/>
<feature type="binding site" evidence="6">
    <location>
        <begin position="239"/>
        <end position="242"/>
    </location>
    <ligand>
        <name>substrate</name>
    </ligand>
</feature>
<feature type="binding site" evidence="6">
    <location>
        <position position="218"/>
    </location>
    <ligand>
        <name>substrate</name>
    </ligand>
</feature>
<keyword evidence="4" id="KW-0378">Hydrolase</keyword>
<feature type="domain" description="Amidase" evidence="7">
    <location>
        <begin position="87"/>
        <end position="550"/>
    </location>
</feature>
<dbReference type="InterPro" id="IPR020556">
    <property type="entry name" value="Amidase_CS"/>
</dbReference>
<evidence type="ECO:0000256" key="6">
    <source>
        <dbReference type="PIRSR" id="PIRSR001221-2"/>
    </source>
</evidence>
<dbReference type="InterPro" id="IPR036928">
    <property type="entry name" value="AS_sf"/>
</dbReference>
<dbReference type="PROSITE" id="PS00571">
    <property type="entry name" value="AMIDASES"/>
    <property type="match status" value="1"/>
</dbReference>
<evidence type="ECO:0000256" key="1">
    <source>
        <dbReference type="ARBA" id="ARBA00001311"/>
    </source>
</evidence>
<dbReference type="InterPro" id="IPR023631">
    <property type="entry name" value="Amidase_dom"/>
</dbReference>
<dbReference type="SUPFAM" id="SSF75304">
    <property type="entry name" value="Amidase signature (AS) enzymes"/>
    <property type="match status" value="1"/>
</dbReference>
<dbReference type="PANTHER" id="PTHR46072">
    <property type="entry name" value="AMIDASE-RELATED-RELATED"/>
    <property type="match status" value="1"/>
</dbReference>
<dbReference type="STRING" id="1745343.A0A2J6QKB0"/>
<protein>
    <recommendedName>
        <fullName evidence="3">amidase</fullName>
        <ecNumber evidence="3">3.5.1.4</ecNumber>
    </recommendedName>
</protein>
<keyword evidence="9" id="KW-1185">Reference proteome</keyword>
<comment type="catalytic activity">
    <reaction evidence="1">
        <text>a monocarboxylic acid amide + H2O = a monocarboxylate + NH4(+)</text>
        <dbReference type="Rhea" id="RHEA:12020"/>
        <dbReference type="ChEBI" id="CHEBI:15377"/>
        <dbReference type="ChEBI" id="CHEBI:28938"/>
        <dbReference type="ChEBI" id="CHEBI:35757"/>
        <dbReference type="ChEBI" id="CHEBI:83628"/>
        <dbReference type="EC" id="3.5.1.4"/>
    </reaction>
</comment>
<organism evidence="8 9">
    <name type="scientific">Hyaloscypha hepaticicola</name>
    <dbReference type="NCBI Taxonomy" id="2082293"/>
    <lineage>
        <taxon>Eukaryota</taxon>
        <taxon>Fungi</taxon>
        <taxon>Dikarya</taxon>
        <taxon>Ascomycota</taxon>
        <taxon>Pezizomycotina</taxon>
        <taxon>Leotiomycetes</taxon>
        <taxon>Helotiales</taxon>
        <taxon>Hyaloscyphaceae</taxon>
        <taxon>Hyaloscypha</taxon>
    </lineage>
</organism>
<evidence type="ECO:0000313" key="9">
    <source>
        <dbReference type="Proteomes" id="UP000235672"/>
    </source>
</evidence>
<feature type="active site" description="Charge relay system" evidence="5">
    <location>
        <position position="143"/>
    </location>
</feature>
<dbReference type="Gene3D" id="3.90.1300.10">
    <property type="entry name" value="Amidase signature (AS) domain"/>
    <property type="match status" value="1"/>
</dbReference>
<proteinExistence type="inferred from homology"/>
<dbReference type="OrthoDB" id="6428749at2759"/>
<dbReference type="PANTHER" id="PTHR46072:SF4">
    <property type="entry name" value="AMIDASE C550.07-RELATED"/>
    <property type="match status" value="1"/>
</dbReference>
<reference evidence="8 9" key="1">
    <citation type="submission" date="2016-05" db="EMBL/GenBank/DDBJ databases">
        <title>A degradative enzymes factory behind the ericoid mycorrhizal symbiosis.</title>
        <authorList>
            <consortium name="DOE Joint Genome Institute"/>
            <person name="Martino E."/>
            <person name="Morin E."/>
            <person name="Grelet G."/>
            <person name="Kuo A."/>
            <person name="Kohler A."/>
            <person name="Daghino S."/>
            <person name="Barry K."/>
            <person name="Choi C."/>
            <person name="Cichocki N."/>
            <person name="Clum A."/>
            <person name="Copeland A."/>
            <person name="Hainaut M."/>
            <person name="Haridas S."/>
            <person name="Labutti K."/>
            <person name="Lindquist E."/>
            <person name="Lipzen A."/>
            <person name="Khouja H.-R."/>
            <person name="Murat C."/>
            <person name="Ohm R."/>
            <person name="Olson A."/>
            <person name="Spatafora J."/>
            <person name="Veneault-Fourrey C."/>
            <person name="Henrissat B."/>
            <person name="Grigoriev I."/>
            <person name="Martin F."/>
            <person name="Perotto S."/>
        </authorList>
    </citation>
    <scope>NUCLEOTIDE SEQUENCE [LARGE SCALE GENOMIC DNA]</scope>
    <source>
        <strain evidence="8 9">UAMH 7357</strain>
    </source>
</reference>
<feature type="active site" description="Acyl-ester intermediate" evidence="5">
    <location>
        <position position="242"/>
    </location>
</feature>